<accession>A0ABR2J7C8</accession>
<feature type="region of interest" description="Disordered" evidence="1">
    <location>
        <begin position="756"/>
        <end position="809"/>
    </location>
</feature>
<feature type="compositionally biased region" description="Basic residues" evidence="1">
    <location>
        <begin position="800"/>
        <end position="809"/>
    </location>
</feature>
<dbReference type="Proteomes" id="UP001390339">
    <property type="component" value="Unassembled WGS sequence"/>
</dbReference>
<protein>
    <submittedName>
        <fullName evidence="2">Uncharacterized protein</fullName>
    </submittedName>
</protein>
<organism evidence="2 3">
    <name type="scientific">Apiospora arundinis</name>
    <dbReference type="NCBI Taxonomy" id="335852"/>
    <lineage>
        <taxon>Eukaryota</taxon>
        <taxon>Fungi</taxon>
        <taxon>Dikarya</taxon>
        <taxon>Ascomycota</taxon>
        <taxon>Pezizomycotina</taxon>
        <taxon>Sordariomycetes</taxon>
        <taxon>Xylariomycetidae</taxon>
        <taxon>Amphisphaeriales</taxon>
        <taxon>Apiosporaceae</taxon>
        <taxon>Apiospora</taxon>
    </lineage>
</organism>
<proteinExistence type="predicted"/>
<keyword evidence="3" id="KW-1185">Reference proteome</keyword>
<feature type="compositionally biased region" description="Polar residues" evidence="1">
    <location>
        <begin position="768"/>
        <end position="781"/>
    </location>
</feature>
<feature type="compositionally biased region" description="Basic and acidic residues" evidence="1">
    <location>
        <begin position="521"/>
        <end position="535"/>
    </location>
</feature>
<dbReference type="EMBL" id="JAPCWZ010000003">
    <property type="protein sequence ID" value="KAK8873322.1"/>
    <property type="molecule type" value="Genomic_DNA"/>
</dbReference>
<name>A0ABR2J7C8_9PEZI</name>
<comment type="caution">
    <text evidence="2">The sequence shown here is derived from an EMBL/GenBank/DDBJ whole genome shotgun (WGS) entry which is preliminary data.</text>
</comment>
<feature type="region of interest" description="Disordered" evidence="1">
    <location>
        <begin position="506"/>
        <end position="598"/>
    </location>
</feature>
<evidence type="ECO:0000313" key="3">
    <source>
        <dbReference type="Proteomes" id="UP001390339"/>
    </source>
</evidence>
<evidence type="ECO:0000256" key="1">
    <source>
        <dbReference type="SAM" id="MobiDB-lite"/>
    </source>
</evidence>
<sequence>MDTPDDAILQSVEALDPEDILNQTDFSDTGYTNPFLKYETPEPSEDFFSTIGDEGLGAGEPGLDNSFEFFTTPEPEERPTFGNDWFPSNLSGYDNMDGTSNLPGYETMGGMDNILPLDVSWQPQDQQVYMTPDTSFNLGPWEQSGLTRDMLPPRAFSDTITAQRSLPLSVDIIKAESCDADGSYESDISLPISNPPSALSPVKRPTTQYQVNGEPAHTLKRRGSTDLVQGKIKRITRRNKGGPDDARLISEQYYGNPPPPREAWGPMQKDGKPLFSYNRQGELARGRPFKLKEMKWYLFAKSPAGCKNWVERTTEPGEVRRLEKVRSGLTLWIGWTPAQSTDRYPNMNSNKCKFLDCAISSRTIKTGDPRVIFDERHNHNGQAIDPFYNAGYCHLYCLEKHFDILQLFDALDVRFDDRGFVREEFNLSALKADEQNACLRWVGKFWEEYMHWRRTEYEPARQERDRVRSTSTKPLYPGALPPAAPERLRLWGDSLTHTLMRESLQLESQAKINQRKKRREVKPDSCDRDTHRGDLDFANQAREKKHNKVSDPPKVGEAWDAFQREKRPRSAVPERGHSITSLGHTSTKRRRGDEMELDDSHPIIKRQRSAPPEMLHQNNGMADFNEYSTQIQDPNMGMMFEASATMMPYNHSAEGHVGQYADGMGVPDVYPSSEMAAEVIGIKQEEDGIRQEEDGIKQEEDGIKQEGDLLDIDLSSILSYDQSQEGFSSVEDLEAAFAIENPGCFKREASLDMLDLPAYDPSGEVQAEEQNNPQGCTETPSSPSPKRKRGNSEDEERDNVKRRCSQSAR</sequence>
<evidence type="ECO:0000313" key="2">
    <source>
        <dbReference type="EMBL" id="KAK8873322.1"/>
    </source>
</evidence>
<gene>
    <name evidence="2" type="ORF">PGQ11_003836</name>
</gene>
<reference evidence="2 3" key="1">
    <citation type="journal article" date="2024" name="IMA Fungus">
        <title>Apiospora arundinis, a panoply of carbohydrate-active enzymes and secondary metabolites.</title>
        <authorList>
            <person name="Sorensen T."/>
            <person name="Petersen C."/>
            <person name="Muurmann A.T."/>
            <person name="Christiansen J.V."/>
            <person name="Brundto M.L."/>
            <person name="Overgaard C.K."/>
            <person name="Boysen A.T."/>
            <person name="Wollenberg R.D."/>
            <person name="Larsen T.O."/>
            <person name="Sorensen J.L."/>
            <person name="Nielsen K.L."/>
            <person name="Sondergaard T.E."/>
        </authorList>
    </citation>
    <scope>NUCLEOTIDE SEQUENCE [LARGE SCALE GENOMIC DNA]</scope>
    <source>
        <strain evidence="2 3">AAU 773</strain>
    </source>
</reference>